<keyword evidence="10" id="KW-0446">Lipid-binding</keyword>
<dbReference type="GO" id="GO:0046872">
    <property type="term" value="F:metal ion binding"/>
    <property type="evidence" value="ECO:0007669"/>
    <property type="project" value="UniProtKB-KW"/>
</dbReference>
<protein>
    <recommendedName>
        <fullName evidence="12">SMP-LTD domain-containing protein</fullName>
    </recommendedName>
</protein>
<keyword evidence="5" id="KW-0479">Metal-binding</keyword>
<evidence type="ECO:0000256" key="7">
    <source>
        <dbReference type="ARBA" id="ARBA00022837"/>
    </source>
</evidence>
<evidence type="ECO:0000256" key="8">
    <source>
        <dbReference type="ARBA" id="ARBA00022989"/>
    </source>
</evidence>
<dbReference type="InterPro" id="IPR031468">
    <property type="entry name" value="SMP_LBD"/>
</dbReference>
<keyword evidence="6" id="KW-0677">Repeat</keyword>
<dbReference type="EMBL" id="VOIH02000011">
    <property type="protein sequence ID" value="KAF3433954.1"/>
    <property type="molecule type" value="Genomic_DNA"/>
</dbReference>
<evidence type="ECO:0000313" key="14">
    <source>
        <dbReference type="Proteomes" id="UP000796880"/>
    </source>
</evidence>
<comment type="subcellular location">
    <subcellularLocation>
        <location evidence="1">Membrane</location>
        <topology evidence="1">Single-pass membrane protein</topology>
    </subcellularLocation>
</comment>
<evidence type="ECO:0000256" key="5">
    <source>
        <dbReference type="ARBA" id="ARBA00022723"/>
    </source>
</evidence>
<evidence type="ECO:0000256" key="2">
    <source>
        <dbReference type="ARBA" id="ARBA00006996"/>
    </source>
</evidence>
<organism evidence="13 14">
    <name type="scientific">Rhamnella rubrinervis</name>
    <dbReference type="NCBI Taxonomy" id="2594499"/>
    <lineage>
        <taxon>Eukaryota</taxon>
        <taxon>Viridiplantae</taxon>
        <taxon>Streptophyta</taxon>
        <taxon>Embryophyta</taxon>
        <taxon>Tracheophyta</taxon>
        <taxon>Spermatophyta</taxon>
        <taxon>Magnoliopsida</taxon>
        <taxon>eudicotyledons</taxon>
        <taxon>Gunneridae</taxon>
        <taxon>Pentapetalae</taxon>
        <taxon>rosids</taxon>
        <taxon>fabids</taxon>
        <taxon>Rosales</taxon>
        <taxon>Rhamnaceae</taxon>
        <taxon>rhamnoid group</taxon>
        <taxon>Rhamneae</taxon>
        <taxon>Rhamnella</taxon>
    </lineage>
</organism>
<keyword evidence="4" id="KW-0812">Transmembrane</keyword>
<dbReference type="InterPro" id="IPR039010">
    <property type="entry name" value="Synaptotagmin_SMP"/>
</dbReference>
<evidence type="ECO:0000259" key="12">
    <source>
        <dbReference type="PROSITE" id="PS51847"/>
    </source>
</evidence>
<dbReference type="GO" id="GO:0006869">
    <property type="term" value="P:lipid transport"/>
    <property type="evidence" value="ECO:0007669"/>
    <property type="project" value="UniProtKB-KW"/>
</dbReference>
<proteinExistence type="inferred from homology"/>
<dbReference type="AlphaFoldDB" id="A0A8K0DTT7"/>
<evidence type="ECO:0000256" key="6">
    <source>
        <dbReference type="ARBA" id="ARBA00022737"/>
    </source>
</evidence>
<dbReference type="CDD" id="cd21677">
    <property type="entry name" value="SMP_SYT"/>
    <property type="match status" value="1"/>
</dbReference>
<comment type="similarity">
    <text evidence="2">Belongs to the synaptotagmin family.</text>
</comment>
<dbReference type="InterPro" id="IPR045050">
    <property type="entry name" value="Synaptotagmin_plant"/>
</dbReference>
<dbReference type="OrthoDB" id="67700at2759"/>
<dbReference type="GO" id="GO:0016020">
    <property type="term" value="C:membrane"/>
    <property type="evidence" value="ECO:0007669"/>
    <property type="project" value="UniProtKB-SubCell"/>
</dbReference>
<keyword evidence="14" id="KW-1185">Reference proteome</keyword>
<gene>
    <name evidence="13" type="ORF">FNV43_RR25057</name>
</gene>
<evidence type="ECO:0000256" key="11">
    <source>
        <dbReference type="ARBA" id="ARBA00023136"/>
    </source>
</evidence>
<evidence type="ECO:0000256" key="10">
    <source>
        <dbReference type="ARBA" id="ARBA00023121"/>
    </source>
</evidence>
<dbReference type="Proteomes" id="UP000796880">
    <property type="component" value="Unassembled WGS sequence"/>
</dbReference>
<dbReference type="PANTHER" id="PTHR10774">
    <property type="entry name" value="EXTENDED SYNAPTOTAGMIN-RELATED"/>
    <property type="match status" value="1"/>
</dbReference>
<keyword evidence="3" id="KW-0813">Transport</keyword>
<evidence type="ECO:0000256" key="1">
    <source>
        <dbReference type="ARBA" id="ARBA00004167"/>
    </source>
</evidence>
<reference evidence="13" key="1">
    <citation type="submission" date="2020-03" db="EMBL/GenBank/DDBJ databases">
        <title>A high-quality chromosome-level genome assembly of a woody plant with both climbing and erect habits, Rhamnella rubrinervis.</title>
        <authorList>
            <person name="Lu Z."/>
            <person name="Yang Y."/>
            <person name="Zhu X."/>
            <person name="Sun Y."/>
        </authorList>
    </citation>
    <scope>NUCLEOTIDE SEQUENCE</scope>
    <source>
        <strain evidence="13">BYM</strain>
        <tissue evidence="13">Leaf</tissue>
    </source>
</reference>
<keyword evidence="8" id="KW-1133">Transmembrane helix</keyword>
<keyword evidence="9" id="KW-0445">Lipid transport</keyword>
<dbReference type="PANTHER" id="PTHR10774:SF62">
    <property type="entry name" value="SYNAPTOTAGMIN-3"/>
    <property type="match status" value="1"/>
</dbReference>
<evidence type="ECO:0000256" key="4">
    <source>
        <dbReference type="ARBA" id="ARBA00022692"/>
    </source>
</evidence>
<evidence type="ECO:0000256" key="3">
    <source>
        <dbReference type="ARBA" id="ARBA00022448"/>
    </source>
</evidence>
<sequence length="255" mass="28892">MCISELAILMDLITRPIHELDACSLQDLMPEMPLWLKNLIMRVNWLNKVLSEMWPYLDEAAEDIIKGTAKPIFAEYIGKSIEFVSLSLGTLRPVICGLKVYDTNEKEIVLETAIRWAGNPNIVLLIKLFSTNYSSGQKSLIDEFITNEFVVLSLYKLDHCVLKIDSLCFQLVDLQIHAALRISLKPLVPTFPCFTNVVVSLMEKPDVDFGMKILGGDIMSVPGLYRYVQETIKSQVAILYHWPQTLEIPKLDAST</sequence>
<comment type="caution">
    <text evidence="13">The sequence shown here is derived from an EMBL/GenBank/DDBJ whole genome shotgun (WGS) entry which is preliminary data.</text>
</comment>
<feature type="domain" description="SMP-LTD" evidence="12">
    <location>
        <begin position="39"/>
        <end position="251"/>
    </location>
</feature>
<accession>A0A8K0DTT7</accession>
<name>A0A8K0DTT7_9ROSA</name>
<dbReference type="Pfam" id="PF17047">
    <property type="entry name" value="SMP_LBD"/>
    <property type="match status" value="1"/>
</dbReference>
<dbReference type="GO" id="GO:0008289">
    <property type="term" value="F:lipid binding"/>
    <property type="evidence" value="ECO:0007669"/>
    <property type="project" value="UniProtKB-KW"/>
</dbReference>
<keyword evidence="11" id="KW-0472">Membrane</keyword>
<evidence type="ECO:0000256" key="9">
    <source>
        <dbReference type="ARBA" id="ARBA00023055"/>
    </source>
</evidence>
<keyword evidence="7" id="KW-0106">Calcium</keyword>
<evidence type="ECO:0000313" key="13">
    <source>
        <dbReference type="EMBL" id="KAF3433954.1"/>
    </source>
</evidence>
<dbReference type="GO" id="GO:0005783">
    <property type="term" value="C:endoplasmic reticulum"/>
    <property type="evidence" value="ECO:0007669"/>
    <property type="project" value="TreeGrafter"/>
</dbReference>
<dbReference type="PROSITE" id="PS51847">
    <property type="entry name" value="SMP"/>
    <property type="match status" value="1"/>
</dbReference>